<reference evidence="1 2" key="1">
    <citation type="submission" date="2018-08" db="EMBL/GenBank/DDBJ databases">
        <title>A genome reference for cultivated species of the human gut microbiota.</title>
        <authorList>
            <person name="Zou Y."/>
            <person name="Xue W."/>
            <person name="Luo G."/>
        </authorList>
    </citation>
    <scope>NUCLEOTIDE SEQUENCE [LARGE SCALE GENOMIC DNA]</scope>
    <source>
        <strain evidence="1 2">AF36-7BH</strain>
    </source>
</reference>
<dbReference type="AlphaFoldDB" id="A0A415ME78"/>
<gene>
    <name evidence="1" type="ORF">DW007_03185</name>
</gene>
<dbReference type="RefSeq" id="WP_118370056.1">
    <property type="nucleotide sequence ID" value="NZ_QROY01000002.1"/>
</dbReference>
<protein>
    <submittedName>
        <fullName evidence="1">Uncharacterized protein</fullName>
    </submittedName>
</protein>
<comment type="caution">
    <text evidence="1">The sequence shown here is derived from an EMBL/GenBank/DDBJ whole genome shotgun (WGS) entry which is preliminary data.</text>
</comment>
<evidence type="ECO:0000313" key="1">
    <source>
        <dbReference type="EMBL" id="RHL71166.1"/>
    </source>
</evidence>
<dbReference type="EMBL" id="QROY01000002">
    <property type="protein sequence ID" value="RHL71166.1"/>
    <property type="molecule type" value="Genomic_DNA"/>
</dbReference>
<proteinExistence type="predicted"/>
<organism evidence="1 2">
    <name type="scientific">Lachnospira eligens</name>
    <dbReference type="NCBI Taxonomy" id="39485"/>
    <lineage>
        <taxon>Bacteria</taxon>
        <taxon>Bacillati</taxon>
        <taxon>Bacillota</taxon>
        <taxon>Clostridia</taxon>
        <taxon>Lachnospirales</taxon>
        <taxon>Lachnospiraceae</taxon>
        <taxon>Lachnospira</taxon>
    </lineage>
</organism>
<sequence length="68" mass="8076">MKKSILFKRTRKSVAKKLSNHIYIDIINSHDTKLIIDNFTLLELIYIERALKKLDSMSEEEIQELNIE</sequence>
<evidence type="ECO:0000313" key="2">
    <source>
        <dbReference type="Proteomes" id="UP000285201"/>
    </source>
</evidence>
<accession>A0A415ME78</accession>
<dbReference type="Proteomes" id="UP000285201">
    <property type="component" value="Unassembled WGS sequence"/>
</dbReference>
<name>A0A415ME78_9FIRM</name>